<dbReference type="RefSeq" id="XP_013317319.1">
    <property type="nucleotide sequence ID" value="XM_013461865.1"/>
</dbReference>
<organism evidence="3 4">
    <name type="scientific">Exophiala xenobiotica</name>
    <dbReference type="NCBI Taxonomy" id="348802"/>
    <lineage>
        <taxon>Eukaryota</taxon>
        <taxon>Fungi</taxon>
        <taxon>Dikarya</taxon>
        <taxon>Ascomycota</taxon>
        <taxon>Pezizomycotina</taxon>
        <taxon>Eurotiomycetes</taxon>
        <taxon>Chaetothyriomycetidae</taxon>
        <taxon>Chaetothyriales</taxon>
        <taxon>Herpotrichiellaceae</taxon>
        <taxon>Exophiala</taxon>
    </lineage>
</organism>
<dbReference type="Proteomes" id="UP000054342">
    <property type="component" value="Unassembled WGS sequence"/>
</dbReference>
<feature type="compositionally biased region" description="Basic and acidic residues" evidence="1">
    <location>
        <begin position="153"/>
        <end position="162"/>
    </location>
</feature>
<evidence type="ECO:0000256" key="1">
    <source>
        <dbReference type="SAM" id="MobiDB-lite"/>
    </source>
</evidence>
<dbReference type="EMBL" id="KN847319">
    <property type="protein sequence ID" value="KIW56735.1"/>
    <property type="molecule type" value="Genomic_DNA"/>
</dbReference>
<dbReference type="OrthoDB" id="4129692at2759"/>
<dbReference type="GeneID" id="25327279"/>
<dbReference type="SUPFAM" id="SSF54593">
    <property type="entry name" value="Glyoxalase/Bleomycin resistance protein/Dihydroxybiphenyl dioxygenase"/>
    <property type="match status" value="1"/>
</dbReference>
<reference evidence="3 4" key="1">
    <citation type="submission" date="2015-01" db="EMBL/GenBank/DDBJ databases">
        <title>The Genome Sequence of Exophiala xenobiotica CBS118157.</title>
        <authorList>
            <consortium name="The Broad Institute Genomics Platform"/>
            <person name="Cuomo C."/>
            <person name="de Hoog S."/>
            <person name="Gorbushina A."/>
            <person name="Stielow B."/>
            <person name="Teixiera M."/>
            <person name="Abouelleil A."/>
            <person name="Chapman S.B."/>
            <person name="Priest M."/>
            <person name="Young S.K."/>
            <person name="Wortman J."/>
            <person name="Nusbaum C."/>
            <person name="Birren B."/>
        </authorList>
    </citation>
    <scope>NUCLEOTIDE SEQUENCE [LARGE SCALE GENOMIC DNA]</scope>
    <source>
        <strain evidence="3 4">CBS 118157</strain>
    </source>
</reference>
<dbReference type="InterPro" id="IPR037523">
    <property type="entry name" value="VOC_core"/>
</dbReference>
<feature type="compositionally biased region" description="Basic and acidic residues" evidence="1">
    <location>
        <begin position="130"/>
        <end position="140"/>
    </location>
</feature>
<dbReference type="PROSITE" id="PS51819">
    <property type="entry name" value="VOC"/>
    <property type="match status" value="1"/>
</dbReference>
<dbReference type="InterPro" id="IPR020100">
    <property type="entry name" value="Glc-repressible_Grg1"/>
</dbReference>
<evidence type="ECO:0000313" key="3">
    <source>
        <dbReference type="EMBL" id="KIW56735.1"/>
    </source>
</evidence>
<name>A0A0D2EPT0_9EURO</name>
<sequence length="176" mass="19392">MPASLRIEIFPSNLRRMIDFYSNVLQFKLVKHESNYAYLKRDNVFIGAVETPSSETFEEKESYRRPNKGVEIVIEVEDLEKERDFIVSKGSTLDADIASQPWGLKDFRLVDPDGYVGDKVNEATSGASKEANKNVAKDSDASVGTRASAAKDALGDKVDESKNSASAEGNKQAATH</sequence>
<keyword evidence="4" id="KW-1185">Reference proteome</keyword>
<protein>
    <recommendedName>
        <fullName evidence="2">VOC domain-containing protein</fullName>
    </recommendedName>
</protein>
<evidence type="ECO:0000313" key="4">
    <source>
        <dbReference type="Proteomes" id="UP000054342"/>
    </source>
</evidence>
<dbReference type="InterPro" id="IPR029068">
    <property type="entry name" value="Glyas_Bleomycin-R_OHBP_Dase"/>
</dbReference>
<dbReference type="PANTHER" id="PTHR38789">
    <property type="entry name" value="REPRESSIBLE PROTEIN GRG1, PUTATIVE (AFU_ORTHOLOGUE AFUA_5G14210)-RELATED"/>
    <property type="match status" value="1"/>
</dbReference>
<dbReference type="Gene3D" id="3.10.180.10">
    <property type="entry name" value="2,3-Dihydroxybiphenyl 1,2-Dioxygenase, domain 1"/>
    <property type="match status" value="1"/>
</dbReference>
<dbReference type="PANTHER" id="PTHR38789:SF1">
    <property type="entry name" value="GLUCOSE-REPRESSIBLE GENE PROTEIN-RELATED"/>
    <property type="match status" value="1"/>
</dbReference>
<accession>A0A0D2EPT0</accession>
<feature type="compositionally biased region" description="Polar residues" evidence="1">
    <location>
        <begin position="163"/>
        <end position="176"/>
    </location>
</feature>
<dbReference type="AlphaFoldDB" id="A0A0D2EPT0"/>
<feature type="domain" description="VOC" evidence="2">
    <location>
        <begin position="3"/>
        <end position="122"/>
    </location>
</feature>
<evidence type="ECO:0000259" key="2">
    <source>
        <dbReference type="PROSITE" id="PS51819"/>
    </source>
</evidence>
<dbReference type="Pfam" id="PF11034">
    <property type="entry name" value="Grg1"/>
    <property type="match status" value="1"/>
</dbReference>
<gene>
    <name evidence="3" type="ORF">PV05_05371</name>
</gene>
<feature type="region of interest" description="Disordered" evidence="1">
    <location>
        <begin position="121"/>
        <end position="176"/>
    </location>
</feature>
<dbReference type="HOGENOM" id="CLU_1525176_0_0_1"/>
<proteinExistence type="predicted"/>